<keyword evidence="5" id="KW-0521">NADP</keyword>
<dbReference type="EMBL" id="DF977476">
    <property type="protein sequence ID" value="GAP91520.1"/>
    <property type="molecule type" value="Genomic_DNA"/>
</dbReference>
<evidence type="ECO:0000256" key="5">
    <source>
        <dbReference type="ARBA" id="ARBA00022857"/>
    </source>
</evidence>
<evidence type="ECO:0000256" key="2">
    <source>
        <dbReference type="ARBA" id="ARBA00004760"/>
    </source>
</evidence>
<dbReference type="CDD" id="cd08939">
    <property type="entry name" value="KDSR-like_SDR_c"/>
    <property type="match status" value="1"/>
</dbReference>
<evidence type="ECO:0000256" key="1">
    <source>
        <dbReference type="ARBA" id="ARBA00004240"/>
    </source>
</evidence>
<keyword evidence="14" id="KW-1185">Reference proteome</keyword>
<dbReference type="Pfam" id="PF00106">
    <property type="entry name" value="adh_short"/>
    <property type="match status" value="1"/>
</dbReference>
<comment type="pathway">
    <text evidence="3">Sphingolipid metabolism.</text>
</comment>
<keyword evidence="12" id="KW-0812">Transmembrane</keyword>
<name>A0A1W2TSM3_ROSNE</name>
<evidence type="ECO:0000313" key="13">
    <source>
        <dbReference type="EMBL" id="GAP91520.1"/>
    </source>
</evidence>
<dbReference type="GO" id="GO:0047560">
    <property type="term" value="F:3-dehydrosphinganine reductase activity"/>
    <property type="evidence" value="ECO:0007669"/>
    <property type="project" value="UniProtKB-EC"/>
</dbReference>
<dbReference type="GO" id="GO:0006666">
    <property type="term" value="P:3-keto-sphinganine metabolic process"/>
    <property type="evidence" value="ECO:0007669"/>
    <property type="project" value="InterPro"/>
</dbReference>
<organism evidence="13">
    <name type="scientific">Rosellinia necatrix</name>
    <name type="common">White root-rot fungus</name>
    <dbReference type="NCBI Taxonomy" id="77044"/>
    <lineage>
        <taxon>Eukaryota</taxon>
        <taxon>Fungi</taxon>
        <taxon>Dikarya</taxon>
        <taxon>Ascomycota</taxon>
        <taxon>Pezizomycotina</taxon>
        <taxon>Sordariomycetes</taxon>
        <taxon>Xylariomycetidae</taxon>
        <taxon>Xylariales</taxon>
        <taxon>Xylariaceae</taxon>
        <taxon>Rosellinia</taxon>
    </lineage>
</organism>
<comment type="pathway">
    <text evidence="2">Lipid metabolism; sphingolipid metabolism.</text>
</comment>
<comment type="function">
    <text evidence="10">Catalyzes the reduction of 3'-oxosphinganine (3-ketodihydrosphingosine/KDS) to sphinganine (dihydrosphingosine/DHS), the second step of de novo sphingolipid biosynthesis.</text>
</comment>
<evidence type="ECO:0000256" key="8">
    <source>
        <dbReference type="ARBA" id="ARBA00023098"/>
    </source>
</evidence>
<dbReference type="PRINTS" id="PR00081">
    <property type="entry name" value="GDHRDH"/>
</dbReference>
<gene>
    <name evidence="13" type="ORF">SAMD00023353_3101300</name>
</gene>
<keyword evidence="7" id="KW-0560">Oxidoreductase</keyword>
<dbReference type="PANTHER" id="PTHR43550:SF3">
    <property type="entry name" value="3-KETODIHYDROSPHINGOSINE REDUCTASE"/>
    <property type="match status" value="1"/>
</dbReference>
<reference evidence="13" key="1">
    <citation type="submission" date="2016-03" db="EMBL/GenBank/DDBJ databases">
        <title>Draft genome sequence of Rosellinia necatrix.</title>
        <authorList>
            <person name="Kanematsu S."/>
        </authorList>
    </citation>
    <scope>NUCLEOTIDE SEQUENCE [LARGE SCALE GENOMIC DNA]</scope>
    <source>
        <strain evidence="13">W97</strain>
    </source>
</reference>
<dbReference type="PANTHER" id="PTHR43550">
    <property type="entry name" value="3-KETODIHYDROSPHINGOSINE REDUCTASE"/>
    <property type="match status" value="1"/>
</dbReference>
<keyword evidence="8" id="KW-0443">Lipid metabolism</keyword>
<evidence type="ECO:0000256" key="6">
    <source>
        <dbReference type="ARBA" id="ARBA00022919"/>
    </source>
</evidence>
<keyword evidence="12" id="KW-0472">Membrane</keyword>
<dbReference type="SUPFAM" id="SSF51735">
    <property type="entry name" value="NAD(P)-binding Rossmann-fold domains"/>
    <property type="match status" value="1"/>
</dbReference>
<keyword evidence="4" id="KW-0256">Endoplasmic reticulum</keyword>
<keyword evidence="12" id="KW-1133">Transmembrane helix</keyword>
<comment type="catalytic activity">
    <reaction evidence="11">
        <text>sphinganine + NADP(+) = 3-oxosphinganine + NADPH + H(+)</text>
        <dbReference type="Rhea" id="RHEA:22640"/>
        <dbReference type="ChEBI" id="CHEBI:15378"/>
        <dbReference type="ChEBI" id="CHEBI:57783"/>
        <dbReference type="ChEBI" id="CHEBI:57817"/>
        <dbReference type="ChEBI" id="CHEBI:58299"/>
        <dbReference type="ChEBI" id="CHEBI:58349"/>
        <dbReference type="EC" id="1.1.1.102"/>
    </reaction>
    <physiologicalReaction direction="right-to-left" evidence="11">
        <dbReference type="Rhea" id="RHEA:22642"/>
    </physiologicalReaction>
</comment>
<evidence type="ECO:0000256" key="10">
    <source>
        <dbReference type="ARBA" id="ARBA00044737"/>
    </source>
</evidence>
<dbReference type="AlphaFoldDB" id="A0A1W2TSM3"/>
<protein>
    <recommendedName>
        <fullName evidence="9">3-dehydrosphinganine reductase</fullName>
        <ecNumber evidence="9">1.1.1.102</ecNumber>
    </recommendedName>
</protein>
<dbReference type="GO" id="GO:0030148">
    <property type="term" value="P:sphingolipid biosynthetic process"/>
    <property type="evidence" value="ECO:0007669"/>
    <property type="project" value="InterPro"/>
</dbReference>
<accession>A0A1W2TSM3</accession>
<dbReference type="InterPro" id="IPR045022">
    <property type="entry name" value="KDSR-like"/>
</dbReference>
<dbReference type="OrthoDB" id="10267115at2759"/>
<evidence type="ECO:0000313" key="14">
    <source>
        <dbReference type="Proteomes" id="UP000054516"/>
    </source>
</evidence>
<evidence type="ECO:0000256" key="4">
    <source>
        <dbReference type="ARBA" id="ARBA00022824"/>
    </source>
</evidence>
<dbReference type="InterPro" id="IPR036291">
    <property type="entry name" value="NAD(P)-bd_dom_sf"/>
</dbReference>
<evidence type="ECO:0000256" key="12">
    <source>
        <dbReference type="SAM" id="Phobius"/>
    </source>
</evidence>
<dbReference type="GO" id="GO:0005789">
    <property type="term" value="C:endoplasmic reticulum membrane"/>
    <property type="evidence" value="ECO:0007669"/>
    <property type="project" value="TreeGrafter"/>
</dbReference>
<evidence type="ECO:0000256" key="3">
    <source>
        <dbReference type="ARBA" id="ARBA00004991"/>
    </source>
</evidence>
<dbReference type="EC" id="1.1.1.102" evidence="9"/>
<dbReference type="Gene3D" id="3.40.50.720">
    <property type="entry name" value="NAD(P)-binding Rossmann-like Domain"/>
    <property type="match status" value="1"/>
</dbReference>
<dbReference type="STRING" id="77044.A0A1W2TSM3"/>
<keyword evidence="6" id="KW-0746">Sphingolipid metabolism</keyword>
<evidence type="ECO:0000256" key="9">
    <source>
        <dbReference type="ARBA" id="ARBA00026112"/>
    </source>
</evidence>
<evidence type="ECO:0000256" key="7">
    <source>
        <dbReference type="ARBA" id="ARBA00023002"/>
    </source>
</evidence>
<dbReference type="OMA" id="PRQWGFF"/>
<proteinExistence type="predicted"/>
<dbReference type="Proteomes" id="UP000054516">
    <property type="component" value="Unassembled WGS sequence"/>
</dbReference>
<feature type="transmembrane region" description="Helical" evidence="12">
    <location>
        <begin position="295"/>
        <end position="315"/>
    </location>
</feature>
<sequence length="342" mass="36692">MGNYLSSNNFPVEGKTVVITGGSSGMGLAVGQQLAGKGANVAIIARNQGKLLQAIEEIRRAALHPETQRFLELSADLSNPSESTRTLDEIVAWNSGSPPDIVWCCAGSSTPGLFVETPVAQFRAQMDSNYFSSLYMAHAAMTCWVKAAALSAKTGAPGGRSSTTPRHLIFTASFLSFYSFAGYSPYSPAKAALRSLCDTLSQEANLYAASYPNEPAIRLHTIFPGTILTESYQIENTIKPDITKKLEEGDEGQTPETVAAESIKGLEGGLQLISTNLLTALVQRSMLGGSLRGGFLRMLADWFLAWLMGLVMVVVRSDMDSKVRSWGQKHGASGKVLENKQA</sequence>
<evidence type="ECO:0000256" key="11">
    <source>
        <dbReference type="ARBA" id="ARBA00048930"/>
    </source>
</evidence>
<dbReference type="InterPro" id="IPR002347">
    <property type="entry name" value="SDR_fam"/>
</dbReference>
<comment type="subcellular location">
    <subcellularLocation>
        <location evidence="1">Endoplasmic reticulum</location>
    </subcellularLocation>
</comment>